<evidence type="ECO:0000256" key="1">
    <source>
        <dbReference type="ARBA" id="ARBA00001286"/>
    </source>
</evidence>
<reference evidence="12 13" key="1">
    <citation type="submission" date="2015-11" db="EMBL/GenBank/DDBJ databases">
        <title>Draft genome sequences of new species of the genus Lactobacillus isolated from orchardgrass silage.</title>
        <authorList>
            <person name="Tohno M."/>
            <person name="Tanizawa Y."/>
            <person name="Arita M."/>
        </authorList>
    </citation>
    <scope>NUCLEOTIDE SEQUENCE [LARGE SCALE GENOMIC DNA]</scope>
    <source>
        <strain evidence="12 13">IWT30</strain>
    </source>
</reference>
<dbReference type="SUPFAM" id="SSF53155">
    <property type="entry name" value="Methylated DNA-protein cysteine methyltransferase domain"/>
    <property type="match status" value="1"/>
</dbReference>
<name>A0A1Z5IA61_9LACO</name>
<evidence type="ECO:0000259" key="11">
    <source>
        <dbReference type="Pfam" id="PF02870"/>
    </source>
</evidence>
<dbReference type="InterPro" id="IPR014048">
    <property type="entry name" value="MethylDNA_cys_MeTrfase_DNA-bd"/>
</dbReference>
<evidence type="ECO:0000256" key="5">
    <source>
        <dbReference type="ARBA" id="ARBA00022679"/>
    </source>
</evidence>
<keyword evidence="7 9" id="KW-0234">DNA repair</keyword>
<comment type="function">
    <text evidence="9">Involved in the cellular defense against the biological effects of O6-methylguanine (O6-MeG) and O4-methylthymine (O4-MeT) in DNA. Repairs the methylated nucleobase in DNA by stoichiometrically transferring the methyl group to a cysteine residue in the enzyme. This is a suicide reaction: the enzyme is irreversibly inactivated.</text>
</comment>
<comment type="catalytic activity">
    <reaction evidence="8 9">
        <text>a 6-O-methyl-2'-deoxyguanosine in DNA + L-cysteinyl-[protein] = S-methyl-L-cysteinyl-[protein] + a 2'-deoxyguanosine in DNA</text>
        <dbReference type="Rhea" id="RHEA:24000"/>
        <dbReference type="Rhea" id="RHEA-COMP:10131"/>
        <dbReference type="Rhea" id="RHEA-COMP:10132"/>
        <dbReference type="Rhea" id="RHEA-COMP:11367"/>
        <dbReference type="Rhea" id="RHEA-COMP:11368"/>
        <dbReference type="ChEBI" id="CHEBI:29950"/>
        <dbReference type="ChEBI" id="CHEBI:82612"/>
        <dbReference type="ChEBI" id="CHEBI:85445"/>
        <dbReference type="ChEBI" id="CHEBI:85448"/>
        <dbReference type="EC" id="2.1.1.63"/>
    </reaction>
</comment>
<dbReference type="GO" id="GO:0003908">
    <property type="term" value="F:methylated-DNA-[protein]-cysteine S-methyltransferase activity"/>
    <property type="evidence" value="ECO:0007669"/>
    <property type="project" value="UniProtKB-UniRule"/>
</dbReference>
<feature type="active site" description="Nucleophile; methyl group acceptor" evidence="9">
    <location>
        <position position="135"/>
    </location>
</feature>
<gene>
    <name evidence="12" type="primary">ada</name>
    <name evidence="12" type="ORF">IWT30_00375</name>
</gene>
<evidence type="ECO:0000256" key="7">
    <source>
        <dbReference type="ARBA" id="ARBA00023204"/>
    </source>
</evidence>
<dbReference type="EMBL" id="BCMF01000002">
    <property type="protein sequence ID" value="GAW98430.1"/>
    <property type="molecule type" value="Genomic_DNA"/>
</dbReference>
<dbReference type="PANTHER" id="PTHR10815">
    <property type="entry name" value="METHYLATED-DNA--PROTEIN-CYSTEINE METHYLTRANSFERASE"/>
    <property type="match status" value="1"/>
</dbReference>
<dbReference type="Gene3D" id="3.30.160.70">
    <property type="entry name" value="Methylated DNA-protein cysteine methyltransferase domain"/>
    <property type="match status" value="1"/>
</dbReference>
<comment type="caution">
    <text evidence="12">The sequence shown here is derived from an EMBL/GenBank/DDBJ whole genome shotgun (WGS) entry which is preliminary data.</text>
</comment>
<dbReference type="GO" id="GO:0032259">
    <property type="term" value="P:methylation"/>
    <property type="evidence" value="ECO:0007669"/>
    <property type="project" value="UniProtKB-KW"/>
</dbReference>
<feature type="domain" description="Methylguanine DNA methyltransferase ribonuclease-like" evidence="11">
    <location>
        <begin position="1"/>
        <end position="74"/>
    </location>
</feature>
<evidence type="ECO:0000256" key="6">
    <source>
        <dbReference type="ARBA" id="ARBA00022763"/>
    </source>
</evidence>
<accession>A0A1Z5IA61</accession>
<dbReference type="HAMAP" id="MF_00772">
    <property type="entry name" value="OGT"/>
    <property type="match status" value="1"/>
</dbReference>
<dbReference type="SUPFAM" id="SSF46767">
    <property type="entry name" value="Methylated DNA-protein cysteine methyltransferase, C-terminal domain"/>
    <property type="match status" value="1"/>
</dbReference>
<keyword evidence="13" id="KW-1185">Reference proteome</keyword>
<dbReference type="FunFam" id="1.10.10.10:FF:000214">
    <property type="entry name" value="Methylated-DNA--protein-cysteine methyltransferase"/>
    <property type="match status" value="1"/>
</dbReference>
<dbReference type="NCBIfam" id="TIGR00589">
    <property type="entry name" value="ogt"/>
    <property type="match status" value="1"/>
</dbReference>
<evidence type="ECO:0000313" key="12">
    <source>
        <dbReference type="EMBL" id="GAW98430.1"/>
    </source>
</evidence>
<keyword evidence="6 9" id="KW-0227">DNA damage</keyword>
<dbReference type="EC" id="2.1.1.63" evidence="9"/>
<protein>
    <recommendedName>
        <fullName evidence="9">Methylated-DNA--protein-cysteine methyltransferase</fullName>
        <ecNumber evidence="9">2.1.1.63</ecNumber>
    </recommendedName>
    <alternativeName>
        <fullName evidence="9">6-O-methylguanine-DNA methyltransferase</fullName>
        <shortName evidence="9">MGMT</shortName>
    </alternativeName>
    <alternativeName>
        <fullName evidence="9">O-6-methylguanine-DNA-alkyltransferase</fullName>
    </alternativeName>
</protein>
<sequence length="165" mass="18378">MLQTTYDSPLGQLTLLANEIHLLGLWYQNQAHFGAHYSLKTIDHGTSPILQQTIRWLEDYFNGHHPAIAPLPLHPQTTPFRQQVYQILTTIPYGQTMSYQQIADRLSELNSPKMGSARAVGGAVGHNPIGIIIPCHRVIGSNGSLIGYAGGLKRKRQLLAFEQRN</sequence>
<dbReference type="InterPro" id="IPR036217">
    <property type="entry name" value="MethylDNA_cys_MeTrfase_DNAb"/>
</dbReference>
<evidence type="ECO:0000313" key="13">
    <source>
        <dbReference type="Proteomes" id="UP000198374"/>
    </source>
</evidence>
<dbReference type="RefSeq" id="WP_089108259.1">
    <property type="nucleotide sequence ID" value="NZ_BCMF01000002.1"/>
</dbReference>
<feature type="domain" description="Methylated-DNA-[protein]-cysteine S-methyltransferase DNA binding" evidence="10">
    <location>
        <begin position="79"/>
        <end position="163"/>
    </location>
</feature>
<dbReference type="InterPro" id="IPR008332">
    <property type="entry name" value="MethylG_MeTrfase_N"/>
</dbReference>
<comment type="miscellaneous">
    <text evidence="9">This enzyme catalyzes only one turnover and therefore is not strictly catalytic. According to one definition, an enzyme is a biocatalyst that acts repeatedly and over many reaction cycles.</text>
</comment>
<dbReference type="GO" id="GO:0006307">
    <property type="term" value="P:DNA alkylation repair"/>
    <property type="evidence" value="ECO:0007669"/>
    <property type="project" value="UniProtKB-UniRule"/>
</dbReference>
<keyword evidence="3 9" id="KW-0963">Cytoplasm</keyword>
<dbReference type="OrthoDB" id="9802228at2"/>
<dbReference type="InterPro" id="IPR036388">
    <property type="entry name" value="WH-like_DNA-bd_sf"/>
</dbReference>
<evidence type="ECO:0000256" key="4">
    <source>
        <dbReference type="ARBA" id="ARBA00022603"/>
    </source>
</evidence>
<evidence type="ECO:0000259" key="10">
    <source>
        <dbReference type="Pfam" id="PF01035"/>
    </source>
</evidence>
<dbReference type="InterPro" id="IPR036631">
    <property type="entry name" value="MGMT_N_sf"/>
</dbReference>
<comment type="subcellular location">
    <subcellularLocation>
        <location evidence="9">Cytoplasm</location>
    </subcellularLocation>
</comment>
<organism evidence="12 13">
    <name type="scientific">Secundilactobacillus mixtipabuli</name>
    <dbReference type="NCBI Taxonomy" id="1435342"/>
    <lineage>
        <taxon>Bacteria</taxon>
        <taxon>Bacillati</taxon>
        <taxon>Bacillota</taxon>
        <taxon>Bacilli</taxon>
        <taxon>Lactobacillales</taxon>
        <taxon>Lactobacillaceae</taxon>
        <taxon>Secundilactobacillus</taxon>
    </lineage>
</organism>
<dbReference type="PANTHER" id="PTHR10815:SF5">
    <property type="entry name" value="METHYLATED-DNA--PROTEIN-CYSTEINE METHYLTRANSFERASE"/>
    <property type="match status" value="1"/>
</dbReference>
<dbReference type="InterPro" id="IPR001497">
    <property type="entry name" value="MethylDNA_cys_MeTrfase_AS"/>
</dbReference>
<evidence type="ECO:0000256" key="3">
    <source>
        <dbReference type="ARBA" id="ARBA00022490"/>
    </source>
</evidence>
<keyword evidence="5 9" id="KW-0808">Transferase</keyword>
<dbReference type="Gene3D" id="1.10.10.10">
    <property type="entry name" value="Winged helix-like DNA-binding domain superfamily/Winged helix DNA-binding domain"/>
    <property type="match status" value="1"/>
</dbReference>
<evidence type="ECO:0000256" key="8">
    <source>
        <dbReference type="ARBA" id="ARBA00049348"/>
    </source>
</evidence>
<comment type="catalytic activity">
    <reaction evidence="1 9">
        <text>a 4-O-methyl-thymidine in DNA + L-cysteinyl-[protein] = a thymidine in DNA + S-methyl-L-cysteinyl-[protein]</text>
        <dbReference type="Rhea" id="RHEA:53428"/>
        <dbReference type="Rhea" id="RHEA-COMP:10131"/>
        <dbReference type="Rhea" id="RHEA-COMP:10132"/>
        <dbReference type="Rhea" id="RHEA-COMP:13555"/>
        <dbReference type="Rhea" id="RHEA-COMP:13556"/>
        <dbReference type="ChEBI" id="CHEBI:29950"/>
        <dbReference type="ChEBI" id="CHEBI:82612"/>
        <dbReference type="ChEBI" id="CHEBI:137386"/>
        <dbReference type="ChEBI" id="CHEBI:137387"/>
        <dbReference type="EC" id="2.1.1.63"/>
    </reaction>
</comment>
<evidence type="ECO:0000256" key="2">
    <source>
        <dbReference type="ARBA" id="ARBA00008711"/>
    </source>
</evidence>
<keyword evidence="4 9" id="KW-0489">Methyltransferase</keyword>
<dbReference type="PROSITE" id="PS00374">
    <property type="entry name" value="MGMT"/>
    <property type="match status" value="1"/>
</dbReference>
<dbReference type="Pfam" id="PF01035">
    <property type="entry name" value="DNA_binding_1"/>
    <property type="match status" value="1"/>
</dbReference>
<dbReference type="GO" id="GO:0005737">
    <property type="term" value="C:cytoplasm"/>
    <property type="evidence" value="ECO:0007669"/>
    <property type="project" value="UniProtKB-SubCell"/>
</dbReference>
<evidence type="ECO:0000256" key="9">
    <source>
        <dbReference type="HAMAP-Rule" id="MF_00772"/>
    </source>
</evidence>
<comment type="similarity">
    <text evidence="2 9">Belongs to the MGMT family.</text>
</comment>
<dbReference type="InterPro" id="IPR023546">
    <property type="entry name" value="MGMT"/>
</dbReference>
<proteinExistence type="inferred from homology"/>
<dbReference type="Proteomes" id="UP000198374">
    <property type="component" value="Unassembled WGS sequence"/>
</dbReference>
<dbReference type="Pfam" id="PF02870">
    <property type="entry name" value="Methyltransf_1N"/>
    <property type="match status" value="1"/>
</dbReference>
<dbReference type="CDD" id="cd06445">
    <property type="entry name" value="ATase"/>
    <property type="match status" value="1"/>
</dbReference>
<dbReference type="AlphaFoldDB" id="A0A1Z5IA61"/>